<proteinExistence type="predicted"/>
<name>A0A1G7WEH5_9RHOO</name>
<dbReference type="AlphaFoldDB" id="A0A1G7WEH5"/>
<reference evidence="3 4" key="1">
    <citation type="submission" date="2016-10" db="EMBL/GenBank/DDBJ databases">
        <authorList>
            <person name="de Groot N.N."/>
        </authorList>
    </citation>
    <scope>NUCLEOTIDE SEQUENCE [LARGE SCALE GENOMIC DNA]</scope>
    <source>
        <strain evidence="3 4">DSM 5885</strain>
    </source>
</reference>
<dbReference type="Proteomes" id="UP000198607">
    <property type="component" value="Unassembled WGS sequence"/>
</dbReference>
<evidence type="ECO:0000313" key="3">
    <source>
        <dbReference type="EMBL" id="SDG70382.1"/>
    </source>
</evidence>
<evidence type="ECO:0000259" key="2">
    <source>
        <dbReference type="Pfam" id="PF07331"/>
    </source>
</evidence>
<dbReference type="EMBL" id="FNCY01000001">
    <property type="protein sequence ID" value="SDG70382.1"/>
    <property type="molecule type" value="Genomic_DNA"/>
</dbReference>
<feature type="transmembrane region" description="Helical" evidence="1">
    <location>
        <begin position="45"/>
        <end position="64"/>
    </location>
</feature>
<evidence type="ECO:0000313" key="4">
    <source>
        <dbReference type="Proteomes" id="UP000198607"/>
    </source>
</evidence>
<keyword evidence="1" id="KW-0812">Transmembrane</keyword>
<evidence type="ECO:0000256" key="1">
    <source>
        <dbReference type="SAM" id="Phobius"/>
    </source>
</evidence>
<keyword evidence="1" id="KW-1133">Transmembrane helix</keyword>
<dbReference type="Pfam" id="PF07331">
    <property type="entry name" value="TctB"/>
    <property type="match status" value="1"/>
</dbReference>
<gene>
    <name evidence="3" type="ORF">SAMN05660652_00492</name>
</gene>
<dbReference type="InterPro" id="IPR009936">
    <property type="entry name" value="DUF1468"/>
</dbReference>
<feature type="transmembrane region" description="Helical" evidence="1">
    <location>
        <begin position="12"/>
        <end position="33"/>
    </location>
</feature>
<organism evidence="3 4">
    <name type="scientific">Propionivibrio dicarboxylicus</name>
    <dbReference type="NCBI Taxonomy" id="83767"/>
    <lineage>
        <taxon>Bacteria</taxon>
        <taxon>Pseudomonadati</taxon>
        <taxon>Pseudomonadota</taxon>
        <taxon>Betaproteobacteria</taxon>
        <taxon>Rhodocyclales</taxon>
        <taxon>Rhodocyclaceae</taxon>
        <taxon>Propionivibrio</taxon>
    </lineage>
</organism>
<accession>A0A1G7WEH5</accession>
<protein>
    <submittedName>
        <fullName evidence="3">Tripartite tricarboxylate transporter TctB family protein</fullName>
    </submittedName>
</protein>
<keyword evidence="4" id="KW-1185">Reference proteome</keyword>
<keyword evidence="1" id="KW-0472">Membrane</keyword>
<sequence length="155" mass="16595">MHMGSFIKHPKDFYAGLMYALIGIGAIVIASGYNMGSSVRMGPGYFPTVLGGLLVLVGSISIIRSFTHSGEAIQRFYWKEIFLVLGSVVLFGLLVRGLGLALSLILLVVASAWASDKFRLRTALILAVVTSAFSALVFVKGLGLPFVIFGPWLGL</sequence>
<feature type="transmembrane region" description="Helical" evidence="1">
    <location>
        <begin position="123"/>
        <end position="149"/>
    </location>
</feature>
<dbReference type="STRING" id="83767.SAMN05660652_00492"/>
<feature type="domain" description="DUF1468" evidence="2">
    <location>
        <begin position="15"/>
        <end position="146"/>
    </location>
</feature>
<feature type="transmembrane region" description="Helical" evidence="1">
    <location>
        <begin position="76"/>
        <end position="94"/>
    </location>
</feature>